<accession>A0A066X4G0</accession>
<keyword evidence="3" id="KW-1185">Reference proteome</keyword>
<feature type="region of interest" description="Disordered" evidence="1">
    <location>
        <begin position="1"/>
        <end position="152"/>
    </location>
</feature>
<evidence type="ECO:0000256" key="1">
    <source>
        <dbReference type="SAM" id="MobiDB-lite"/>
    </source>
</evidence>
<name>A0A066X4G0_COLSU</name>
<dbReference type="eggNOG" id="ENOG502RPMY">
    <property type="taxonomic scope" value="Eukaryota"/>
</dbReference>
<dbReference type="Gene3D" id="3.40.50.150">
    <property type="entry name" value="Vaccinia Virus protein VP39"/>
    <property type="match status" value="1"/>
</dbReference>
<organism evidence="2 3">
    <name type="scientific">Colletotrichum sublineola</name>
    <name type="common">Sorghum anthracnose fungus</name>
    <dbReference type="NCBI Taxonomy" id="1173701"/>
    <lineage>
        <taxon>Eukaryota</taxon>
        <taxon>Fungi</taxon>
        <taxon>Dikarya</taxon>
        <taxon>Ascomycota</taxon>
        <taxon>Pezizomycotina</taxon>
        <taxon>Sordariomycetes</taxon>
        <taxon>Hypocreomycetidae</taxon>
        <taxon>Glomerellales</taxon>
        <taxon>Glomerellaceae</taxon>
        <taxon>Colletotrichum</taxon>
        <taxon>Colletotrichum graminicola species complex</taxon>
    </lineage>
</organism>
<dbReference type="OMA" id="RSKRFFQ"/>
<protein>
    <submittedName>
        <fullName evidence="2">Putative TAM domain methyltransferase</fullName>
    </submittedName>
</protein>
<dbReference type="OrthoDB" id="2013972at2759"/>
<keyword evidence="2" id="KW-0808">Transferase</keyword>
<proteinExistence type="predicted"/>
<dbReference type="STRING" id="1173701.A0A066X4G0"/>
<feature type="compositionally biased region" description="Low complexity" evidence="1">
    <location>
        <begin position="29"/>
        <end position="50"/>
    </location>
</feature>
<dbReference type="GO" id="GO:0032259">
    <property type="term" value="P:methylation"/>
    <property type="evidence" value="ECO:0007669"/>
    <property type="project" value="UniProtKB-KW"/>
</dbReference>
<dbReference type="Pfam" id="PF13489">
    <property type="entry name" value="Methyltransf_23"/>
    <property type="match status" value="1"/>
</dbReference>
<dbReference type="InterPro" id="IPR029063">
    <property type="entry name" value="SAM-dependent_MTases_sf"/>
</dbReference>
<dbReference type="Proteomes" id="UP000027238">
    <property type="component" value="Unassembled WGS sequence"/>
</dbReference>
<dbReference type="AlphaFoldDB" id="A0A066X4G0"/>
<dbReference type="SUPFAM" id="SSF53335">
    <property type="entry name" value="S-adenosyl-L-methionine-dependent methyltransferases"/>
    <property type="match status" value="1"/>
</dbReference>
<dbReference type="EMBL" id="JMSE01001324">
    <property type="protein sequence ID" value="KDN62564.1"/>
    <property type="molecule type" value="Genomic_DNA"/>
</dbReference>
<evidence type="ECO:0000313" key="3">
    <source>
        <dbReference type="Proteomes" id="UP000027238"/>
    </source>
</evidence>
<feature type="compositionally biased region" description="Basic residues" evidence="1">
    <location>
        <begin position="1"/>
        <end position="11"/>
    </location>
</feature>
<dbReference type="HOGENOM" id="CLU_010595_2_5_1"/>
<gene>
    <name evidence="2" type="ORF">CSUB01_02281</name>
</gene>
<evidence type="ECO:0000313" key="2">
    <source>
        <dbReference type="EMBL" id="KDN62564.1"/>
    </source>
</evidence>
<reference evidence="3" key="1">
    <citation type="journal article" date="2014" name="Genome Announc.">
        <title>Draft genome sequence of Colletotrichum sublineola, a destructive pathogen of cultivated sorghum.</title>
        <authorList>
            <person name="Baroncelli R."/>
            <person name="Sanz-Martin J.M."/>
            <person name="Rech G.E."/>
            <person name="Sukno S.A."/>
            <person name="Thon M.R."/>
        </authorList>
    </citation>
    <scope>NUCLEOTIDE SEQUENCE [LARGE SCALE GENOMIC DNA]</scope>
    <source>
        <strain evidence="3">TX430BB</strain>
    </source>
</reference>
<keyword evidence="2" id="KW-0489">Methyltransferase</keyword>
<feature type="compositionally biased region" description="Polar residues" evidence="1">
    <location>
        <begin position="112"/>
        <end position="128"/>
    </location>
</feature>
<dbReference type="GO" id="GO:0008168">
    <property type="term" value="F:methyltransferase activity"/>
    <property type="evidence" value="ECO:0007669"/>
    <property type="project" value="UniProtKB-KW"/>
</dbReference>
<sequence length="366" mass="40834">MDNHSHQRLRKNGYGSVPGSPVGRKQRPSTAANSVSAASASTRLTASSSSEHPRNSSADSGSRPRTPPSTRPSMQSGQQDDDDCPEDHPSPTSDEVSRALWAGGSDSDVSSDEATPSVSIRTTHSSAPNHCRTFRRQTPLGPGRKSQNGARRWHRARVMGITKINPTCAVMGVDIEKIRAPYSAPNCQFKLMDVMVDWTIDQHFDYIHVRMLGDVVDKEKFIQSIYDHLNPGGWVEFTEWIVVLHSPDRSLEGSAFQKWNVLLRQGLENMGRSASYVNEYQPLLEKAGFERLKLTKHAAPTNACYPGKKCQRFGEMMTNNWVSILEPLTVPIFTIGLGWPENEVHALVKKVRKEIPDTHYHSFMTL</sequence>
<comment type="caution">
    <text evidence="2">The sequence shown here is derived from an EMBL/GenBank/DDBJ whole genome shotgun (WGS) entry which is preliminary data.</text>
</comment>